<dbReference type="GO" id="GO:0016887">
    <property type="term" value="F:ATP hydrolysis activity"/>
    <property type="evidence" value="ECO:0007669"/>
    <property type="project" value="TreeGrafter"/>
</dbReference>
<dbReference type="InterPro" id="IPR027417">
    <property type="entry name" value="P-loop_NTPase"/>
</dbReference>
<evidence type="ECO:0000313" key="3">
    <source>
        <dbReference type="Proteomes" id="UP000319746"/>
    </source>
</evidence>
<sequence>MTHITLATSGEDLEARFTQATGTAHAIVPLPTLEEVNEFHDWYASTLPDVLVLDARHDPVLSLELATDLTAQHVHRQVLLIVDQPEAISLPAMRAGVSDLIPANAEPGEIQQRLSHAVQRVQSVATEELPIIGQRPTGRVISSVSAAGGVGKTLLATNLAVALAQAQPHSTVLVDLDLQFGDVATTLGLDPKYRVDDVLPNVAHGDTIALKSRLTLHESGLLVLPAPDNPATADTISTTHISQLLNTLLAEFAFVVIDTATGLSDATLVALDHTTDPLLLTTLSVPSIHGIRKVLDTLSLLQMFSDATQVVVNLADTKDGVTPQDVAQTLGTADITRLPTSRRALGSINTGIPLAHSRPRDPFVKALRPIVDSLIADEMDIVETDTHRARKKDFRS</sequence>
<dbReference type="Pfam" id="PF13614">
    <property type="entry name" value="AAA_31"/>
    <property type="match status" value="1"/>
</dbReference>
<dbReference type="SUPFAM" id="SSF52540">
    <property type="entry name" value="P-loop containing nucleoside triphosphate hydrolases"/>
    <property type="match status" value="1"/>
</dbReference>
<dbReference type="GO" id="GO:0005829">
    <property type="term" value="C:cytosol"/>
    <property type="evidence" value="ECO:0007669"/>
    <property type="project" value="TreeGrafter"/>
</dbReference>
<accession>A0A543AGF4</accession>
<dbReference type="PANTHER" id="PTHR43384:SF13">
    <property type="entry name" value="SLR0110 PROTEIN"/>
    <property type="match status" value="1"/>
</dbReference>
<dbReference type="GO" id="GO:0009898">
    <property type="term" value="C:cytoplasmic side of plasma membrane"/>
    <property type="evidence" value="ECO:0007669"/>
    <property type="project" value="TreeGrafter"/>
</dbReference>
<dbReference type="GO" id="GO:0051782">
    <property type="term" value="P:negative regulation of cell division"/>
    <property type="evidence" value="ECO:0007669"/>
    <property type="project" value="TreeGrafter"/>
</dbReference>
<organism evidence="2 3">
    <name type="scientific">Enteractinococcus coprophilus</name>
    <dbReference type="NCBI Taxonomy" id="1027633"/>
    <lineage>
        <taxon>Bacteria</taxon>
        <taxon>Bacillati</taxon>
        <taxon>Actinomycetota</taxon>
        <taxon>Actinomycetes</taxon>
        <taxon>Micrococcales</taxon>
        <taxon>Micrococcaceae</taxon>
    </lineage>
</organism>
<dbReference type="Gene3D" id="3.40.50.300">
    <property type="entry name" value="P-loop containing nucleotide triphosphate hydrolases"/>
    <property type="match status" value="1"/>
</dbReference>
<evidence type="ECO:0000313" key="2">
    <source>
        <dbReference type="EMBL" id="TQL71652.1"/>
    </source>
</evidence>
<gene>
    <name evidence="2" type="ORF">FB556_2141</name>
</gene>
<name>A0A543AGF4_9MICC</name>
<dbReference type="Proteomes" id="UP000319746">
    <property type="component" value="Unassembled WGS sequence"/>
</dbReference>
<dbReference type="Gene3D" id="3.40.50.2300">
    <property type="match status" value="1"/>
</dbReference>
<dbReference type="AlphaFoldDB" id="A0A543AGF4"/>
<dbReference type="GO" id="GO:0005524">
    <property type="term" value="F:ATP binding"/>
    <property type="evidence" value="ECO:0007669"/>
    <property type="project" value="TreeGrafter"/>
</dbReference>
<reference evidence="2 3" key="1">
    <citation type="submission" date="2019-06" db="EMBL/GenBank/DDBJ databases">
        <title>Sequencing the genomes of 1000 actinobacteria strains.</title>
        <authorList>
            <person name="Klenk H.-P."/>
        </authorList>
    </citation>
    <scope>NUCLEOTIDE SEQUENCE [LARGE SCALE GENOMIC DNA]</scope>
    <source>
        <strain evidence="2 3">DSM 24083</strain>
    </source>
</reference>
<evidence type="ECO:0000259" key="1">
    <source>
        <dbReference type="Pfam" id="PF13614"/>
    </source>
</evidence>
<dbReference type="OrthoDB" id="3448281at2"/>
<protein>
    <submittedName>
        <fullName evidence="2">Pilus assembly protein CpaE</fullName>
    </submittedName>
</protein>
<dbReference type="InterPro" id="IPR050625">
    <property type="entry name" value="ParA/MinD_ATPase"/>
</dbReference>
<dbReference type="RefSeq" id="WP_141867404.1">
    <property type="nucleotide sequence ID" value="NZ_BAABAN010000001.1"/>
</dbReference>
<dbReference type="PANTHER" id="PTHR43384">
    <property type="entry name" value="SEPTUM SITE-DETERMINING PROTEIN MIND HOMOLOG, CHLOROPLASTIC-RELATED"/>
    <property type="match status" value="1"/>
</dbReference>
<comment type="caution">
    <text evidence="2">The sequence shown here is derived from an EMBL/GenBank/DDBJ whole genome shotgun (WGS) entry which is preliminary data.</text>
</comment>
<dbReference type="EMBL" id="VFOU01000003">
    <property type="protein sequence ID" value="TQL71652.1"/>
    <property type="molecule type" value="Genomic_DNA"/>
</dbReference>
<feature type="domain" description="AAA" evidence="1">
    <location>
        <begin position="139"/>
        <end position="302"/>
    </location>
</feature>
<dbReference type="InterPro" id="IPR025669">
    <property type="entry name" value="AAA_dom"/>
</dbReference>
<proteinExistence type="predicted"/>
<keyword evidence="3" id="KW-1185">Reference proteome</keyword>